<sequence>MPPVDDLKVEAFQMFGRLAAKAGLAAETYVCGAEWIKHDQNQRQIVQRYDGRDSAAVVLKYVARPADTDEFTAMLGAHQAACDALDAIPAYTVPQILAADSEAQAYLMRFAKGDTFLDLCRQTDDHAPLLRRAGGWLAAFHGATVQGTRPFQPHFMVNHLQRLVARVESGQRRINGKQRFAAYVDRIADYAPQAQGHAGSIAAKHGDLNGLNLVMSVDETAAFDFSATTPSPVGYDIARLLQSYTQMAGDLDALPKGYAVPPAAWEAFFQGYTLVPPDDPTVQFLTRVQILTDWNRIQEHASLANVMRFERIKKIARQAFA</sequence>
<accession>A0A0F9WUR3</accession>
<dbReference type="Gene3D" id="3.90.1200.10">
    <property type="match status" value="1"/>
</dbReference>
<gene>
    <name evidence="2" type="ORF">LCGC14_0306880</name>
</gene>
<name>A0A0F9WUR3_9ZZZZ</name>
<organism evidence="2">
    <name type="scientific">marine sediment metagenome</name>
    <dbReference type="NCBI Taxonomy" id="412755"/>
    <lineage>
        <taxon>unclassified sequences</taxon>
        <taxon>metagenomes</taxon>
        <taxon>ecological metagenomes</taxon>
    </lineage>
</organism>
<dbReference type="SUPFAM" id="SSF56112">
    <property type="entry name" value="Protein kinase-like (PK-like)"/>
    <property type="match status" value="1"/>
</dbReference>
<dbReference type="InterPro" id="IPR002575">
    <property type="entry name" value="Aminoglycoside_PTrfase"/>
</dbReference>
<comment type="caution">
    <text evidence="2">The sequence shown here is derived from an EMBL/GenBank/DDBJ whole genome shotgun (WGS) entry which is preliminary data.</text>
</comment>
<proteinExistence type="predicted"/>
<reference evidence="2" key="1">
    <citation type="journal article" date="2015" name="Nature">
        <title>Complex archaea that bridge the gap between prokaryotes and eukaryotes.</title>
        <authorList>
            <person name="Spang A."/>
            <person name="Saw J.H."/>
            <person name="Jorgensen S.L."/>
            <person name="Zaremba-Niedzwiedzka K."/>
            <person name="Martijn J."/>
            <person name="Lind A.E."/>
            <person name="van Eijk R."/>
            <person name="Schleper C."/>
            <person name="Guy L."/>
            <person name="Ettema T.J."/>
        </authorList>
    </citation>
    <scope>NUCLEOTIDE SEQUENCE</scope>
</reference>
<feature type="domain" description="Aminoglycoside phosphotransferase" evidence="1">
    <location>
        <begin position="61"/>
        <end position="258"/>
    </location>
</feature>
<dbReference type="Pfam" id="PF01636">
    <property type="entry name" value="APH"/>
    <property type="match status" value="1"/>
</dbReference>
<dbReference type="InterPro" id="IPR011009">
    <property type="entry name" value="Kinase-like_dom_sf"/>
</dbReference>
<dbReference type="AlphaFoldDB" id="A0A0F9WUR3"/>
<protein>
    <recommendedName>
        <fullName evidence="1">Aminoglycoside phosphotransferase domain-containing protein</fullName>
    </recommendedName>
</protein>
<evidence type="ECO:0000259" key="1">
    <source>
        <dbReference type="Pfam" id="PF01636"/>
    </source>
</evidence>
<evidence type="ECO:0000313" key="2">
    <source>
        <dbReference type="EMBL" id="KKN82623.1"/>
    </source>
</evidence>
<dbReference type="EMBL" id="LAZR01000197">
    <property type="protein sequence ID" value="KKN82623.1"/>
    <property type="molecule type" value="Genomic_DNA"/>
</dbReference>